<organism evidence="3 4">
    <name type="scientific">Fonsecaea erecta</name>
    <dbReference type="NCBI Taxonomy" id="1367422"/>
    <lineage>
        <taxon>Eukaryota</taxon>
        <taxon>Fungi</taxon>
        <taxon>Dikarya</taxon>
        <taxon>Ascomycota</taxon>
        <taxon>Pezizomycotina</taxon>
        <taxon>Eurotiomycetes</taxon>
        <taxon>Chaetothyriomycetidae</taxon>
        <taxon>Chaetothyriales</taxon>
        <taxon>Herpotrichiellaceae</taxon>
        <taxon>Fonsecaea</taxon>
    </lineage>
</organism>
<feature type="compositionally biased region" description="Basic residues" evidence="1">
    <location>
        <begin position="214"/>
        <end position="224"/>
    </location>
</feature>
<feature type="compositionally biased region" description="Acidic residues" evidence="1">
    <location>
        <begin position="231"/>
        <end position="242"/>
    </location>
</feature>
<comment type="caution">
    <text evidence="3">The sequence shown here is derived from an EMBL/GenBank/DDBJ whole genome shotgun (WGS) entry which is preliminary data.</text>
</comment>
<evidence type="ECO:0000256" key="1">
    <source>
        <dbReference type="SAM" id="MobiDB-lite"/>
    </source>
</evidence>
<reference evidence="3 4" key="1">
    <citation type="submission" date="2016-04" db="EMBL/GenBank/DDBJ databases">
        <title>Draft genome of Fonsecaea erecta CBS 125763.</title>
        <authorList>
            <person name="Weiss V.A."/>
            <person name="Vicente V.A."/>
            <person name="Raittz R.T."/>
            <person name="Moreno L.F."/>
            <person name="De Souza E.M."/>
            <person name="Pedrosa F.O."/>
            <person name="Steffens M.B."/>
            <person name="Faoro H."/>
            <person name="Tadra-Sfeir M.Z."/>
            <person name="Najafzadeh M.J."/>
            <person name="Felipe M.S."/>
            <person name="Teixeira M."/>
            <person name="Sun J."/>
            <person name="Xi L."/>
            <person name="Gomes R."/>
            <person name="De Azevedo C.M."/>
            <person name="Salgado C.G."/>
            <person name="Da Silva M.B."/>
            <person name="Nascimento M.F."/>
            <person name="Queiroz-Telles F."/>
            <person name="Attili D.S."/>
            <person name="Gorbushina A."/>
        </authorList>
    </citation>
    <scope>NUCLEOTIDE SEQUENCE [LARGE SCALE GENOMIC DNA]</scope>
    <source>
        <strain evidence="3 4">CBS 125763</strain>
    </source>
</reference>
<proteinExistence type="predicted"/>
<dbReference type="Proteomes" id="UP000078343">
    <property type="component" value="Unassembled WGS sequence"/>
</dbReference>
<dbReference type="OrthoDB" id="2159786at2759"/>
<feature type="region of interest" description="Disordered" evidence="1">
    <location>
        <begin position="1"/>
        <end position="74"/>
    </location>
</feature>
<dbReference type="InterPro" id="IPR029178">
    <property type="entry name" value="Ecm11_C"/>
</dbReference>
<feature type="compositionally biased region" description="Basic and acidic residues" evidence="1">
    <location>
        <begin position="19"/>
        <end position="28"/>
    </location>
</feature>
<protein>
    <recommendedName>
        <fullName evidence="2">Extracellular mutant protein 11 C-terminal domain-containing protein</fullName>
    </recommendedName>
</protein>
<evidence type="ECO:0000259" key="2">
    <source>
        <dbReference type="Pfam" id="PF15463"/>
    </source>
</evidence>
<feature type="region of interest" description="Disordered" evidence="1">
    <location>
        <begin position="339"/>
        <end position="373"/>
    </location>
</feature>
<accession>A0A178ZJR6</accession>
<dbReference type="AlphaFoldDB" id="A0A178ZJR6"/>
<feature type="compositionally biased region" description="Basic and acidic residues" evidence="1">
    <location>
        <begin position="38"/>
        <end position="51"/>
    </location>
</feature>
<feature type="region of interest" description="Disordered" evidence="1">
    <location>
        <begin position="214"/>
        <end position="291"/>
    </location>
</feature>
<dbReference type="Pfam" id="PF15463">
    <property type="entry name" value="ECM11"/>
    <property type="match status" value="1"/>
</dbReference>
<dbReference type="RefSeq" id="XP_018693407.1">
    <property type="nucleotide sequence ID" value="XM_018836554.1"/>
</dbReference>
<gene>
    <name evidence="3" type="ORF">AYL99_05042</name>
</gene>
<name>A0A178ZJR6_9EURO</name>
<sequence length="530" mass="59414">MPLVNDKMNAKQYVQNRESVTHHGRAENRSLTPQPNSSRDRSQQRQDEARRKLQQASHGKGNSEAISRRDAAQLKLDVPNTLTISSSKHAQPADHGVLQEPAVAPPSIFSRPGPSVEHRHNAFDDTQSIHLDDTMSVVEEKPPRLSKPSFSFHHGRDMPPIWTDEPPIPPPTHHFEGSKLLFGERDKTSGLPADWQARADAERLRHGFEAKHSARFGHHIGQAKHGKDDHEEGSDQDGDIEEGTSIVENTPSRTRMGPEAKVTSKHGKEKKLKKGHRPEERASHPTLKHRKSLSDIAPAVVVEPSSRQQINRFNVYKSLETEPEMVLADNLRQTIQIPQPNSSLVHPPAFSSKMSSLHESSSDEEQLQAANASNTVPLAIKRHRSELDLDFDPDVLKTKTMADLDAIPFTADPRWSAPEPALDANGTPLSLSAKLTNLTKIRSEDQRNLFKSLNDAEREQTAEWFVEKFKADMQRLMAVRLERRKIALKYELEVRKREKEVELKTGDVDQELAGLKKGGGELIRGKSPAK</sequence>
<feature type="compositionally biased region" description="Basic residues" evidence="1">
    <location>
        <begin position="263"/>
        <end position="276"/>
    </location>
</feature>
<evidence type="ECO:0000313" key="3">
    <source>
        <dbReference type="EMBL" id="OAP60040.1"/>
    </source>
</evidence>
<keyword evidence="4" id="KW-1185">Reference proteome</keyword>
<dbReference type="GeneID" id="30009210"/>
<evidence type="ECO:0000313" key="4">
    <source>
        <dbReference type="Proteomes" id="UP000078343"/>
    </source>
</evidence>
<dbReference type="STRING" id="1367422.A0A178ZJR6"/>
<feature type="domain" description="Extracellular mutant protein 11 C-terminal" evidence="2">
    <location>
        <begin position="390"/>
        <end position="522"/>
    </location>
</feature>
<dbReference type="EMBL" id="LVYI01000004">
    <property type="protein sequence ID" value="OAP60040.1"/>
    <property type="molecule type" value="Genomic_DNA"/>
</dbReference>